<feature type="region of interest" description="Disordered" evidence="4">
    <location>
        <begin position="644"/>
        <end position="666"/>
    </location>
</feature>
<dbReference type="InterPro" id="IPR024146">
    <property type="entry name" value="Claspin"/>
</dbReference>
<feature type="compositionally biased region" description="Basic and acidic residues" evidence="4">
    <location>
        <begin position="929"/>
        <end position="938"/>
    </location>
</feature>
<dbReference type="Proteomes" id="UP001497600">
    <property type="component" value="Chromosome C"/>
</dbReference>
<proteinExistence type="predicted"/>
<evidence type="ECO:0000259" key="5">
    <source>
        <dbReference type="Pfam" id="PF09444"/>
    </source>
</evidence>
<feature type="compositionally biased region" description="Acidic residues" evidence="4">
    <location>
        <begin position="478"/>
        <end position="493"/>
    </location>
</feature>
<organism evidence="6 7">
    <name type="scientific">[Candida] anglica</name>
    <dbReference type="NCBI Taxonomy" id="148631"/>
    <lineage>
        <taxon>Eukaryota</taxon>
        <taxon>Fungi</taxon>
        <taxon>Dikarya</taxon>
        <taxon>Ascomycota</taxon>
        <taxon>Saccharomycotina</taxon>
        <taxon>Pichiomycetes</taxon>
        <taxon>Debaryomycetaceae</taxon>
        <taxon>Kurtzmaniella</taxon>
    </lineage>
</organism>
<reference evidence="6 7" key="1">
    <citation type="submission" date="2024-01" db="EMBL/GenBank/DDBJ databases">
        <authorList>
            <consortium name="Genoscope - CEA"/>
            <person name="William W."/>
        </authorList>
    </citation>
    <scope>NUCLEOTIDE SEQUENCE [LARGE SCALE GENOMIC DNA]</scope>
    <source>
        <strain evidence="6 7">29B2s-10</strain>
    </source>
</reference>
<feature type="region of interest" description="Disordered" evidence="4">
    <location>
        <begin position="135"/>
        <end position="155"/>
    </location>
</feature>
<feature type="compositionally biased region" description="Acidic residues" evidence="4">
    <location>
        <begin position="1039"/>
        <end position="1050"/>
    </location>
</feature>
<comment type="subcellular location">
    <subcellularLocation>
        <location evidence="1">Nucleus</location>
    </subcellularLocation>
</comment>
<sequence length="1135" mass="129408">MDLLDTIEDRSGAAKTYQVSYEEPITQVDEEVDEQVDDTPKTVILNKIKSKLAEVDSTQDHAPIESMGNPFDFSKSILFGNLPTQNVEDTQILPPIDSMETQKLPQLDINDVEIAPETQVIPQMAVHVPAQPIEKDDEVEQTSNHEDTQPLFVSDTEDIVEPSKEERQLKIAKLAEARRQQRLAKEAEENNLVADISHTSLTDEENDLQHDTVVSSVAGPHSDKNMQEIEEFLHVQKRARNIQPEFKRKNVFTADKLLSAFNDDEESENESIIGSSAARSSPITSPVKKVVETTKSPQFLTNPISTYAQNLKTQLLSSPTKEEKPTRQFIQLDDSSDDSSDSNDELNEIPALSKDAKLHIKQKFLIKKMTANPKSNLIHLPKNIRNSISTQRKQSESKNLINNLQKANINQLQSNKKFDPLRQEMLEIEKDDEVMGSLLEREMERARNIRKREKLLEKAKNALINGEANVNGVHGEVEEVPDSDMEYSVDDSDYGSAEGSESENEEEEEDKGEQLEDRKSIRKNRRVILSDDEDDDPKLNKNSEEEEENQQQMDEKMFRSDDSYMFGAKGTEGDENIDSINANRDGYITTLSTQSVEPSVGISDKSDTQKINNDQENEINDSNTNESKYELFQNLQPRKLSSITQSQNSELLRESQHQDDLSHLKVPSFQDIATQQESQVATQVDISTQADDVAVSQLSPMVEDSDDEDIVDPSALRRARKLIQGNSQGDDEGNEQEEKEEEVDEEEARKQMRIFENKLRRNELRSRIKRKEMERKGLKNIIEGEAEESEDEWHGIGGLDAEMSDQANSEDEKMIDNNFNIDLNDDEVRRKFMDQYQIKDKQELEKLLDDIKNHRLTKRAGAQNGFDIELSDEEDELLTAYRKQRLAEQRARLLENKQMQELAKNEKSKAFFASIQDSTSLVTIDDDDVKQVSENEEKEKEDDDNTEKDIEEELDTKKKVIRVEEAFVQRQLSFLRNVGDSEEIEYMRQQKISHKQHGYQSDNEFEDLQTLKQRCLENLNQGKSLTPESESQKRPLDVNETDVDTEDEEFMPSLKRPSLVKSFRSNNSTSETSSLAFSGVIVSKKYKPATGSKSSIAHMSSFKKTKSVKEAKIAKRVLSSKSRSINLSGNTGFDM</sequence>
<feature type="compositionally biased region" description="Acidic residues" evidence="4">
    <location>
        <begin position="729"/>
        <end position="746"/>
    </location>
</feature>
<feature type="domain" description="DNA replication checkpoint mediator MRC1" evidence="5">
    <location>
        <begin position="775"/>
        <end position="913"/>
    </location>
</feature>
<dbReference type="EMBL" id="OZ004255">
    <property type="protein sequence ID" value="CAK7899586.1"/>
    <property type="molecule type" value="Genomic_DNA"/>
</dbReference>
<evidence type="ECO:0000313" key="7">
    <source>
        <dbReference type="Proteomes" id="UP001497600"/>
    </source>
</evidence>
<dbReference type="Pfam" id="PF09444">
    <property type="entry name" value="MRC1"/>
    <property type="match status" value="1"/>
</dbReference>
<dbReference type="PANTHER" id="PTHR14396:SF10">
    <property type="entry name" value="CLASPIN"/>
    <property type="match status" value="1"/>
</dbReference>
<feature type="region of interest" description="Disordered" evidence="4">
    <location>
        <begin position="926"/>
        <end position="951"/>
    </location>
</feature>
<feature type="compositionally biased region" description="Acidic residues" evidence="4">
    <location>
        <begin position="939"/>
        <end position="951"/>
    </location>
</feature>
<accession>A0ABP0ED70</accession>
<feature type="region of interest" description="Disordered" evidence="4">
    <location>
        <begin position="470"/>
        <end position="626"/>
    </location>
</feature>
<feature type="region of interest" description="Disordered" evidence="4">
    <location>
        <begin position="1020"/>
        <end position="1052"/>
    </location>
</feature>
<feature type="compositionally biased region" description="Polar residues" evidence="4">
    <location>
        <begin position="609"/>
        <end position="626"/>
    </location>
</feature>
<feature type="compositionally biased region" description="Acidic residues" evidence="4">
    <location>
        <begin position="500"/>
        <end position="511"/>
    </location>
</feature>
<feature type="compositionally biased region" description="Polar residues" evidence="4">
    <location>
        <begin position="1020"/>
        <end position="1029"/>
    </location>
</feature>
<feature type="region of interest" description="Disordered" evidence="4">
    <location>
        <begin position="695"/>
        <end position="750"/>
    </location>
</feature>
<evidence type="ECO:0000256" key="4">
    <source>
        <dbReference type="SAM" id="MobiDB-lite"/>
    </source>
</evidence>
<gene>
    <name evidence="6" type="primary">MRC1</name>
    <name evidence="6" type="ORF">CAAN4_C03378</name>
</gene>
<dbReference type="PANTHER" id="PTHR14396">
    <property type="entry name" value="CLASPIN"/>
    <property type="match status" value="1"/>
</dbReference>
<dbReference type="InterPro" id="IPR018564">
    <property type="entry name" value="Repl_chkpnt_MRC1_dom"/>
</dbReference>
<evidence type="ECO:0000313" key="6">
    <source>
        <dbReference type="EMBL" id="CAK7899586.1"/>
    </source>
</evidence>
<feature type="region of interest" description="Disordered" evidence="4">
    <location>
        <begin position="315"/>
        <end position="348"/>
    </location>
</feature>
<protein>
    <submittedName>
        <fullName evidence="6">Mediator of replication checkpoint protein 1</fullName>
    </submittedName>
</protein>
<keyword evidence="3" id="KW-0539">Nucleus</keyword>
<feature type="compositionally biased region" description="Basic and acidic residues" evidence="4">
    <location>
        <begin position="553"/>
        <end position="562"/>
    </location>
</feature>
<evidence type="ECO:0000256" key="1">
    <source>
        <dbReference type="ARBA" id="ARBA00004123"/>
    </source>
</evidence>
<evidence type="ECO:0000256" key="3">
    <source>
        <dbReference type="ARBA" id="ARBA00023242"/>
    </source>
</evidence>
<feature type="compositionally biased region" description="Acidic residues" evidence="4">
    <location>
        <begin position="334"/>
        <end position="347"/>
    </location>
</feature>
<keyword evidence="2" id="KW-0597">Phosphoprotein</keyword>
<keyword evidence="7" id="KW-1185">Reference proteome</keyword>
<feature type="compositionally biased region" description="Basic and acidic residues" evidence="4">
    <location>
        <begin position="651"/>
        <end position="663"/>
    </location>
</feature>
<name>A0ABP0ED70_9ASCO</name>
<evidence type="ECO:0000256" key="2">
    <source>
        <dbReference type="ARBA" id="ARBA00022553"/>
    </source>
</evidence>